<evidence type="ECO:0000313" key="2">
    <source>
        <dbReference type="EMBL" id="KAK9993201.1"/>
    </source>
</evidence>
<proteinExistence type="predicted"/>
<dbReference type="Proteomes" id="UP001459277">
    <property type="component" value="Unassembled WGS sequence"/>
</dbReference>
<sequence>MSSSGVDRATVAAVTGDIVGGGGRCQPRLMVVVFGFLICYQKAESKDIILFKHCGVGRRLKKLEGSELGCVNFKPLLEDIAKSCFYSTLSFKRLESCSRRHRWIQSMKMKKENITRGLGIIHKVDSATHAGNKVLPITEVTLSTSTNTNDQSQSVSSENKDRLKGDKSKTMSRMKELLRWAAAAKSEKGGKFIGRKILQFRNRGSLKAVPDDDHLSNDSPKISFRWDVESCSTTSSAYSAMSMPASYKINDQTINITSSISTPIQDKVHNTPRKGNWITTDSECYVLQVLVAGSASF</sequence>
<dbReference type="PANTHER" id="PTHR36038">
    <property type="entry name" value="OS06G0102750 PROTEIN"/>
    <property type="match status" value="1"/>
</dbReference>
<protein>
    <submittedName>
        <fullName evidence="2">Uncharacterized protein</fullName>
    </submittedName>
</protein>
<feature type="compositionally biased region" description="Low complexity" evidence="1">
    <location>
        <begin position="145"/>
        <end position="157"/>
    </location>
</feature>
<keyword evidence="3" id="KW-1185">Reference proteome</keyword>
<dbReference type="EMBL" id="JAZDWU010000008">
    <property type="protein sequence ID" value="KAK9993201.1"/>
    <property type="molecule type" value="Genomic_DNA"/>
</dbReference>
<gene>
    <name evidence="2" type="ORF">SO802_022904</name>
</gene>
<evidence type="ECO:0000256" key="1">
    <source>
        <dbReference type="SAM" id="MobiDB-lite"/>
    </source>
</evidence>
<feature type="compositionally biased region" description="Basic and acidic residues" evidence="1">
    <location>
        <begin position="158"/>
        <end position="168"/>
    </location>
</feature>
<accession>A0AAW2C4R1</accession>
<comment type="caution">
    <text evidence="2">The sequence shown here is derived from an EMBL/GenBank/DDBJ whole genome shotgun (WGS) entry which is preliminary data.</text>
</comment>
<dbReference type="PANTHER" id="PTHR36038:SF3">
    <property type="entry name" value="OVATE FAMILY PROTEIN"/>
    <property type="match status" value="1"/>
</dbReference>
<dbReference type="AlphaFoldDB" id="A0AAW2C4R1"/>
<feature type="region of interest" description="Disordered" evidence="1">
    <location>
        <begin position="145"/>
        <end position="168"/>
    </location>
</feature>
<evidence type="ECO:0000313" key="3">
    <source>
        <dbReference type="Proteomes" id="UP001459277"/>
    </source>
</evidence>
<organism evidence="2 3">
    <name type="scientific">Lithocarpus litseifolius</name>
    <dbReference type="NCBI Taxonomy" id="425828"/>
    <lineage>
        <taxon>Eukaryota</taxon>
        <taxon>Viridiplantae</taxon>
        <taxon>Streptophyta</taxon>
        <taxon>Embryophyta</taxon>
        <taxon>Tracheophyta</taxon>
        <taxon>Spermatophyta</taxon>
        <taxon>Magnoliopsida</taxon>
        <taxon>eudicotyledons</taxon>
        <taxon>Gunneridae</taxon>
        <taxon>Pentapetalae</taxon>
        <taxon>rosids</taxon>
        <taxon>fabids</taxon>
        <taxon>Fagales</taxon>
        <taxon>Fagaceae</taxon>
        <taxon>Lithocarpus</taxon>
    </lineage>
</organism>
<name>A0AAW2C4R1_9ROSI</name>
<reference evidence="2 3" key="1">
    <citation type="submission" date="2024-01" db="EMBL/GenBank/DDBJ databases">
        <title>A telomere-to-telomere, gap-free genome of sweet tea (Lithocarpus litseifolius).</title>
        <authorList>
            <person name="Zhou J."/>
        </authorList>
    </citation>
    <scope>NUCLEOTIDE SEQUENCE [LARGE SCALE GENOMIC DNA]</scope>
    <source>
        <strain evidence="2">Zhou-2022a</strain>
        <tissue evidence="2">Leaf</tissue>
    </source>
</reference>